<dbReference type="Gene3D" id="3.40.50.20">
    <property type="match status" value="1"/>
</dbReference>
<evidence type="ECO:0000256" key="2">
    <source>
        <dbReference type="PIRSR" id="PIRSR620019-1"/>
    </source>
</evidence>
<keyword evidence="5" id="KW-0808">Transferase</keyword>
<gene>
    <name evidence="5" type="ORF">FHW18_001463</name>
</gene>
<dbReference type="PANTHER" id="PTHR43300">
    <property type="entry name" value="ACETYLTRANSFERASE"/>
    <property type="match status" value="1"/>
</dbReference>
<keyword evidence="5" id="KW-0012">Acyltransferase</keyword>
<protein>
    <submittedName>
        <fullName evidence="5">Sugar O-acyltransferase (Sialic acid O-acetyltransferase NeuD family)</fullName>
    </submittedName>
</protein>
<dbReference type="SUPFAM" id="SSF51161">
    <property type="entry name" value="Trimeric LpxA-like enzymes"/>
    <property type="match status" value="1"/>
</dbReference>
<dbReference type="InterPro" id="IPR011004">
    <property type="entry name" value="Trimer_LpxA-like_sf"/>
</dbReference>
<evidence type="ECO:0000313" key="6">
    <source>
        <dbReference type="Proteomes" id="UP000542125"/>
    </source>
</evidence>
<dbReference type="Proteomes" id="UP000542125">
    <property type="component" value="Unassembled WGS sequence"/>
</dbReference>
<dbReference type="AlphaFoldDB" id="A0A7Y9ISJ1"/>
<evidence type="ECO:0000313" key="5">
    <source>
        <dbReference type="EMBL" id="NYE82192.1"/>
    </source>
</evidence>
<dbReference type="InterPro" id="IPR050179">
    <property type="entry name" value="Trans_hexapeptide_repeat"/>
</dbReference>
<dbReference type="Gene3D" id="2.160.10.10">
    <property type="entry name" value="Hexapeptide repeat proteins"/>
    <property type="match status" value="1"/>
</dbReference>
<proteinExistence type="inferred from homology"/>
<evidence type="ECO:0000256" key="1">
    <source>
        <dbReference type="ARBA" id="ARBA00007274"/>
    </source>
</evidence>
<dbReference type="GO" id="GO:0016746">
    <property type="term" value="F:acyltransferase activity"/>
    <property type="evidence" value="ECO:0007669"/>
    <property type="project" value="UniProtKB-KW"/>
</dbReference>
<keyword evidence="6" id="KW-1185">Reference proteome</keyword>
<evidence type="ECO:0000259" key="4">
    <source>
        <dbReference type="Pfam" id="PF17836"/>
    </source>
</evidence>
<dbReference type="EMBL" id="JACBYR010000001">
    <property type="protein sequence ID" value="NYE82192.1"/>
    <property type="molecule type" value="Genomic_DNA"/>
</dbReference>
<dbReference type="Pfam" id="PF17836">
    <property type="entry name" value="PglD_N"/>
    <property type="match status" value="1"/>
</dbReference>
<organism evidence="5 6">
    <name type="scientific">Pigmentiphaga litoralis</name>
    <dbReference type="NCBI Taxonomy" id="516702"/>
    <lineage>
        <taxon>Bacteria</taxon>
        <taxon>Pseudomonadati</taxon>
        <taxon>Pseudomonadota</taxon>
        <taxon>Betaproteobacteria</taxon>
        <taxon>Burkholderiales</taxon>
        <taxon>Alcaligenaceae</taxon>
        <taxon>Pigmentiphaga</taxon>
    </lineage>
</organism>
<name>A0A7Y9ISJ1_9BURK</name>
<sequence length="223" mass="23196">MTDILFGIYGAGGHGREILPFAIAQLEKSNVSLDRLCFIDDATPERLINDVAVLTLTEFLSMDAAEKRVAVTMGNSAARQAATSRIAAHGITPWSVTAATAVVLSHSQIGQGAVLSSFVYVGPNVRIGTGFQANTRSHVSHDCVIEDFVTLAPGAICNGNVHVRAHAYIGAGALIRQGAAGRPLVIGAHAVVGMGAVVIDDVPPLATVVGNPARILEKRSTQP</sequence>
<accession>A0A7Y9ISJ1</accession>
<dbReference type="InterPro" id="IPR041561">
    <property type="entry name" value="PglD_N"/>
</dbReference>
<dbReference type="RefSeq" id="WP_179584804.1">
    <property type="nucleotide sequence ID" value="NZ_JACBYR010000001.1"/>
</dbReference>
<feature type="domain" description="PglD N-terminal" evidence="4">
    <location>
        <begin position="8"/>
        <end position="84"/>
    </location>
</feature>
<dbReference type="CDD" id="cd03360">
    <property type="entry name" value="LbH_AT_putative"/>
    <property type="match status" value="1"/>
</dbReference>
<dbReference type="NCBIfam" id="TIGR03570">
    <property type="entry name" value="NeuD_NnaD"/>
    <property type="match status" value="1"/>
</dbReference>
<feature type="binding site" evidence="3">
    <location>
        <position position="74"/>
    </location>
    <ligand>
        <name>substrate</name>
    </ligand>
</feature>
<reference evidence="5 6" key="1">
    <citation type="submission" date="2020-07" db="EMBL/GenBank/DDBJ databases">
        <title>Genomic Encyclopedia of Type Strains, Phase IV (KMG-V): Genome sequencing to study the core and pangenomes of soil and plant-associated prokaryotes.</title>
        <authorList>
            <person name="Whitman W."/>
        </authorList>
    </citation>
    <scope>NUCLEOTIDE SEQUENCE [LARGE SCALE GENOMIC DNA]</scope>
    <source>
        <strain evidence="5 6">SAS40</strain>
    </source>
</reference>
<comment type="caution">
    <text evidence="5">The sequence shown here is derived from an EMBL/GenBank/DDBJ whole genome shotgun (WGS) entry which is preliminary data.</text>
</comment>
<feature type="active site" description="Proton acceptor" evidence="2">
    <location>
        <position position="141"/>
    </location>
</feature>
<dbReference type="InterPro" id="IPR020019">
    <property type="entry name" value="AcTrfase_PglD-like"/>
</dbReference>
<dbReference type="PANTHER" id="PTHR43300:SF7">
    <property type="entry name" value="UDP-N-ACETYLBACILLOSAMINE N-ACETYLTRANSFERASE"/>
    <property type="match status" value="1"/>
</dbReference>
<evidence type="ECO:0000256" key="3">
    <source>
        <dbReference type="PIRSR" id="PIRSR620019-2"/>
    </source>
</evidence>
<comment type="similarity">
    <text evidence="1">Belongs to the transferase hexapeptide repeat family.</text>
</comment>
<feature type="site" description="Increases basicity of active site His" evidence="2">
    <location>
        <position position="142"/>
    </location>
</feature>